<dbReference type="InterPro" id="IPR027939">
    <property type="entry name" value="NMT1/THI5"/>
</dbReference>
<evidence type="ECO:0000313" key="15">
    <source>
        <dbReference type="Proteomes" id="UP000572007"/>
    </source>
</evidence>
<dbReference type="PANTHER" id="PTHR31528">
    <property type="entry name" value="4-AMINO-5-HYDROXYMETHYL-2-METHYLPYRIMIDINE PHOSPHATE SYNTHASE THI11-RELATED"/>
    <property type="match status" value="1"/>
</dbReference>
<comment type="subunit">
    <text evidence="4">Homodimer.</text>
</comment>
<evidence type="ECO:0000256" key="2">
    <source>
        <dbReference type="ARBA" id="ARBA00004948"/>
    </source>
</evidence>
<evidence type="ECO:0000256" key="12">
    <source>
        <dbReference type="SAM" id="SignalP"/>
    </source>
</evidence>
<keyword evidence="8" id="KW-0784">Thiamine biosynthesis</keyword>
<dbReference type="GO" id="GO:0046872">
    <property type="term" value="F:metal ion binding"/>
    <property type="evidence" value="ECO:0007669"/>
    <property type="project" value="UniProtKB-KW"/>
</dbReference>
<dbReference type="PANTHER" id="PTHR31528:SF1">
    <property type="entry name" value="4-AMINO-5-HYDROXYMETHYL-2-METHYLPYRIMIDINE PHOSPHATE SYNTHASE THI11-RELATED"/>
    <property type="match status" value="1"/>
</dbReference>
<keyword evidence="5" id="KW-0808">Transferase</keyword>
<dbReference type="InterPro" id="IPR015168">
    <property type="entry name" value="SsuA/THI5"/>
</dbReference>
<feature type="chain" id="PRO_5038657041" description="Thiamine pyrimidine synthase" evidence="12">
    <location>
        <begin position="28"/>
        <end position="352"/>
    </location>
</feature>
<evidence type="ECO:0000256" key="6">
    <source>
        <dbReference type="ARBA" id="ARBA00022723"/>
    </source>
</evidence>
<comment type="pathway">
    <text evidence="2">Cofactor biosynthesis; thiamine diphosphate biosynthesis.</text>
</comment>
<name>A0A846W3J2_9NOCA</name>
<evidence type="ECO:0000256" key="9">
    <source>
        <dbReference type="ARBA" id="ARBA00023004"/>
    </source>
</evidence>
<reference evidence="14 15" key="1">
    <citation type="submission" date="2020-04" db="EMBL/GenBank/DDBJ databases">
        <title>MicrobeNet Type strains.</title>
        <authorList>
            <person name="Nicholson A.C."/>
        </authorList>
    </citation>
    <scope>NUCLEOTIDE SEQUENCE [LARGE SCALE GENOMIC DNA]</scope>
    <source>
        <strain evidence="14 15">DSM 44960</strain>
    </source>
</reference>
<dbReference type="RefSeq" id="WP_067641962.1">
    <property type="nucleotide sequence ID" value="NZ_JAAXOM010000002.1"/>
</dbReference>
<keyword evidence="9" id="KW-0408">Iron</keyword>
<keyword evidence="6" id="KW-0479">Metal-binding</keyword>
<dbReference type="Pfam" id="PF09084">
    <property type="entry name" value="NMT1"/>
    <property type="match status" value="1"/>
</dbReference>
<accession>A0A846W3J2</accession>
<gene>
    <name evidence="14" type="ORF">HGA10_10685</name>
</gene>
<proteinExistence type="inferred from homology"/>
<dbReference type="AlphaFoldDB" id="A0A846W3J2"/>
<dbReference type="PROSITE" id="PS51257">
    <property type="entry name" value="PROKAR_LIPOPROTEIN"/>
    <property type="match status" value="1"/>
</dbReference>
<evidence type="ECO:0000256" key="11">
    <source>
        <dbReference type="ARBA" id="ARBA00048179"/>
    </source>
</evidence>
<organism evidence="14 15">
    <name type="scientific">Nocardia coubleae</name>
    <dbReference type="NCBI Taxonomy" id="356147"/>
    <lineage>
        <taxon>Bacteria</taxon>
        <taxon>Bacillati</taxon>
        <taxon>Actinomycetota</taxon>
        <taxon>Actinomycetes</taxon>
        <taxon>Mycobacteriales</taxon>
        <taxon>Nocardiaceae</taxon>
        <taxon>Nocardia</taxon>
    </lineage>
</organism>
<comment type="function">
    <text evidence="1">Responsible for the formation of the pyrimidine heterocycle in the thiamine biosynthesis pathway. Catalyzes the formation of hydroxymethylpyrimidine phosphate (HMP-P) from histidine and pyridoxal phosphate (PLP). The protein uses PLP and the active site histidine to form HMP-P, generating an inactive enzyme. The enzyme can only undergo a single turnover, which suggests it is a suicide enzyme.</text>
</comment>
<keyword evidence="15" id="KW-1185">Reference proteome</keyword>
<evidence type="ECO:0000256" key="7">
    <source>
        <dbReference type="ARBA" id="ARBA00022898"/>
    </source>
</evidence>
<evidence type="ECO:0000259" key="13">
    <source>
        <dbReference type="Pfam" id="PF09084"/>
    </source>
</evidence>
<evidence type="ECO:0000256" key="5">
    <source>
        <dbReference type="ARBA" id="ARBA00022679"/>
    </source>
</evidence>
<comment type="catalytic activity">
    <reaction evidence="11">
        <text>N(6)-(pyridoxal phosphate)-L-lysyl-[4-amino-5-hydroxymethyl-2-methylpyrimidine phosphate synthase] + L-histidyl-[4-amino-5-hydroxymethyl-2-methylpyrimidine phosphate synthase] + 2 Fe(3+) + 4 H2O = L-lysyl-[4-amino-5-hydroxymethyl-2-methylpyrimidine phosphate synthase] + (2S)-2-amino-5-hydroxy-4-oxopentanoyl-[4-amino-5-hydroxymethyl-2-methylpyrimidine phosphate synthase] + 4-amino-2-methyl-5-(phosphooxymethyl)pyrimidine + 3-oxopropanoate + 2 Fe(2+) + 2 H(+)</text>
        <dbReference type="Rhea" id="RHEA:65756"/>
        <dbReference type="Rhea" id="RHEA-COMP:16892"/>
        <dbReference type="Rhea" id="RHEA-COMP:16893"/>
        <dbReference type="Rhea" id="RHEA-COMP:16894"/>
        <dbReference type="Rhea" id="RHEA-COMP:16895"/>
        <dbReference type="ChEBI" id="CHEBI:15377"/>
        <dbReference type="ChEBI" id="CHEBI:15378"/>
        <dbReference type="ChEBI" id="CHEBI:29033"/>
        <dbReference type="ChEBI" id="CHEBI:29034"/>
        <dbReference type="ChEBI" id="CHEBI:29969"/>
        <dbReference type="ChEBI" id="CHEBI:29979"/>
        <dbReference type="ChEBI" id="CHEBI:33190"/>
        <dbReference type="ChEBI" id="CHEBI:58354"/>
        <dbReference type="ChEBI" id="CHEBI:143915"/>
        <dbReference type="ChEBI" id="CHEBI:157692"/>
    </reaction>
    <physiologicalReaction direction="left-to-right" evidence="11">
        <dbReference type="Rhea" id="RHEA:65757"/>
    </physiologicalReaction>
</comment>
<dbReference type="SUPFAM" id="SSF53850">
    <property type="entry name" value="Periplasmic binding protein-like II"/>
    <property type="match status" value="1"/>
</dbReference>
<dbReference type="GO" id="GO:0009228">
    <property type="term" value="P:thiamine biosynthetic process"/>
    <property type="evidence" value="ECO:0007669"/>
    <property type="project" value="UniProtKB-KW"/>
</dbReference>
<evidence type="ECO:0000256" key="3">
    <source>
        <dbReference type="ARBA" id="ARBA00009406"/>
    </source>
</evidence>
<protein>
    <recommendedName>
        <fullName evidence="10">Thiamine pyrimidine synthase</fullName>
    </recommendedName>
</protein>
<evidence type="ECO:0000256" key="10">
    <source>
        <dbReference type="ARBA" id="ARBA00033171"/>
    </source>
</evidence>
<dbReference type="EMBL" id="JAAXOM010000002">
    <property type="protein sequence ID" value="NKX87779.1"/>
    <property type="molecule type" value="Genomic_DNA"/>
</dbReference>
<evidence type="ECO:0000313" key="14">
    <source>
        <dbReference type="EMBL" id="NKX87779.1"/>
    </source>
</evidence>
<evidence type="ECO:0000256" key="4">
    <source>
        <dbReference type="ARBA" id="ARBA00011738"/>
    </source>
</evidence>
<evidence type="ECO:0000256" key="1">
    <source>
        <dbReference type="ARBA" id="ARBA00003469"/>
    </source>
</evidence>
<dbReference type="Proteomes" id="UP000572007">
    <property type="component" value="Unassembled WGS sequence"/>
</dbReference>
<feature type="signal peptide" evidence="12">
    <location>
        <begin position="1"/>
        <end position="27"/>
    </location>
</feature>
<dbReference type="InterPro" id="IPR006311">
    <property type="entry name" value="TAT_signal"/>
</dbReference>
<dbReference type="PROSITE" id="PS51318">
    <property type="entry name" value="TAT"/>
    <property type="match status" value="1"/>
</dbReference>
<feature type="domain" description="SsuA/THI5-like" evidence="13">
    <location>
        <begin position="57"/>
        <end position="267"/>
    </location>
</feature>
<comment type="caution">
    <text evidence="14">The sequence shown here is derived from an EMBL/GenBank/DDBJ whole genome shotgun (WGS) entry which is preliminary data.</text>
</comment>
<dbReference type="GO" id="GO:0016740">
    <property type="term" value="F:transferase activity"/>
    <property type="evidence" value="ECO:0007669"/>
    <property type="project" value="UniProtKB-KW"/>
</dbReference>
<comment type="similarity">
    <text evidence="3">Belongs to the NMT1/THI5 family.</text>
</comment>
<sequence>MNSIDRRSFLRFSALTGAAIGGASVLAACGGGSATSGSTDDGSKYGKVAVQLSWIKNIEFAGEYFADSRGYFKEAGFGTVDLIAGGAASTSVEAGLDTGKVWIGLSAPQTTAPAVLEGLPAKIVGATYQKNPFAIVSAAGKPIKSPAEMKGRKIGVQDTNQLIFSALLAANGIAPGEVTVVPAQFDPTPLANGEVDGWVSYVTNEPITLAAKGFANDHFLFADFGLPLVAETLTVAQSTIDNERDKLKAFLTAQIKGWKDAVADPAESARLAVEVYGKDLELSLDEQIKEATAQNDLVVSAATRTDGLLTMSDALIEQNIAALRTAEIDIKADQLFDLSILREIYAENPSLK</sequence>
<keyword evidence="7" id="KW-0663">Pyridoxal phosphate</keyword>
<dbReference type="Gene3D" id="3.40.190.10">
    <property type="entry name" value="Periplasmic binding protein-like II"/>
    <property type="match status" value="2"/>
</dbReference>
<keyword evidence="12" id="KW-0732">Signal</keyword>
<evidence type="ECO:0000256" key="8">
    <source>
        <dbReference type="ARBA" id="ARBA00022977"/>
    </source>
</evidence>